<reference evidence="1 2" key="1">
    <citation type="submission" date="2017-05" db="EMBL/GenBank/DDBJ databases">
        <authorList>
            <person name="Varghese N."/>
            <person name="Submissions S."/>
        </authorList>
    </citation>
    <scope>NUCLEOTIDE SEQUENCE [LARGE SCALE GENOMIC DNA]</scope>
    <source>
        <strain evidence="1 2">DSM 27040</strain>
    </source>
</reference>
<dbReference type="AlphaFoldDB" id="A0A521AMB6"/>
<name>A0A521AMB6_SACCC</name>
<dbReference type="PANTHER" id="PTHR47197">
    <property type="entry name" value="PROTEIN NIRF"/>
    <property type="match status" value="1"/>
</dbReference>
<dbReference type="InterPro" id="IPR051200">
    <property type="entry name" value="Host-pathogen_enzymatic-act"/>
</dbReference>
<dbReference type="Gene3D" id="2.130.10.10">
    <property type="entry name" value="YVTN repeat-like/Quinoprotein amine dehydrogenase"/>
    <property type="match status" value="1"/>
</dbReference>
<dbReference type="InterPro" id="IPR015943">
    <property type="entry name" value="WD40/YVTN_repeat-like_dom_sf"/>
</dbReference>
<dbReference type="EMBL" id="FXTB01000001">
    <property type="protein sequence ID" value="SMO35911.1"/>
    <property type="molecule type" value="Genomic_DNA"/>
</dbReference>
<dbReference type="Proteomes" id="UP000319040">
    <property type="component" value="Unassembled WGS sequence"/>
</dbReference>
<evidence type="ECO:0008006" key="3">
    <source>
        <dbReference type="Google" id="ProtNLM"/>
    </source>
</evidence>
<dbReference type="PANTHER" id="PTHR47197:SF3">
    <property type="entry name" value="DIHYDRO-HEME D1 DEHYDROGENASE"/>
    <property type="match status" value="1"/>
</dbReference>
<evidence type="ECO:0000313" key="1">
    <source>
        <dbReference type="EMBL" id="SMO35911.1"/>
    </source>
</evidence>
<organism evidence="1 2">
    <name type="scientific">Saccharicrinis carchari</name>
    <dbReference type="NCBI Taxonomy" id="1168039"/>
    <lineage>
        <taxon>Bacteria</taxon>
        <taxon>Pseudomonadati</taxon>
        <taxon>Bacteroidota</taxon>
        <taxon>Bacteroidia</taxon>
        <taxon>Marinilabiliales</taxon>
        <taxon>Marinilabiliaceae</taxon>
        <taxon>Saccharicrinis</taxon>
    </lineage>
</organism>
<keyword evidence="2" id="KW-1185">Reference proteome</keyword>
<dbReference type="SUPFAM" id="SSF63825">
    <property type="entry name" value="YWTD domain"/>
    <property type="match status" value="1"/>
</dbReference>
<dbReference type="OrthoDB" id="1117595at2"/>
<protein>
    <recommendedName>
        <fullName evidence="3">40-residue YVTN family beta-propeller repeat-containing protein</fullName>
    </recommendedName>
</protein>
<evidence type="ECO:0000313" key="2">
    <source>
        <dbReference type="Proteomes" id="UP000319040"/>
    </source>
</evidence>
<proteinExistence type="predicted"/>
<sequence length="366" mass="39589">MKRIFQITLVLVIASVLVSCNKEYEDIITDTGLRGTFVRNEAGSISYYNDVDETVTADFYKSVNGADLGAPFSALSIFGNKGYALKGALNDQKVETLDATTFKKIGEQGNFSHLTDLTTVSDTFVVVAQGVSDSENPGSVTILDSDDLSKSIATFKVGQNPTRLAYSRGKKVYVANTGGGAYPDSTVMVIDIDLKQVSDTIVLEQQDGVSSPKKLTRPVDMVIDAYQNVWVLCAGQNNQSAGLARISYGTHEVKVFKFGSEVGYVGKGKGGLAVSPGGIRVYYVNDGMYAMGINDVQLPEDKFLAEDYKDLVFNAIGVSPSTGKFFCAMDASTGAKGEVYIFDRYGIELEKTIEVGEKPRQIVFVR</sequence>
<accession>A0A521AMB6</accession>
<dbReference type="PROSITE" id="PS51257">
    <property type="entry name" value="PROKAR_LIPOPROTEIN"/>
    <property type="match status" value="1"/>
</dbReference>
<dbReference type="RefSeq" id="WP_142531647.1">
    <property type="nucleotide sequence ID" value="NZ_FXTB01000001.1"/>
</dbReference>
<gene>
    <name evidence="1" type="ORF">SAMN06265379_101244</name>
</gene>